<dbReference type="InterPro" id="IPR014721">
    <property type="entry name" value="Ribsml_uS5_D2-typ_fold_subgr"/>
</dbReference>
<dbReference type="OrthoDB" id="276498at2759"/>
<dbReference type="InterPro" id="IPR013506">
    <property type="entry name" value="Topo_IIA_bsu_dom2"/>
</dbReference>
<dbReference type="OMA" id="FKVETIH"/>
<keyword evidence="6 13" id="KW-0547">Nucleotide-binding</keyword>
<gene>
    <name evidence="17" type="ORF">GSBLH_T00004051001</name>
</gene>
<dbReference type="InterPro" id="IPR013758">
    <property type="entry name" value="Topo_IIA_A/C_ab"/>
</dbReference>
<comment type="similarity">
    <text evidence="4 13">Belongs to the type II topoisomerase family.</text>
</comment>
<keyword evidence="5" id="KW-0479">Metal-binding</keyword>
<dbReference type="EMBL" id="FN668683">
    <property type="protein sequence ID" value="CBK24295.2"/>
    <property type="molecule type" value="Genomic_DNA"/>
</dbReference>
<keyword evidence="7 13" id="KW-0067">ATP-binding</keyword>
<dbReference type="FunFam" id="3.40.50.670:FF:000001">
    <property type="entry name" value="DNA topoisomerase 2"/>
    <property type="match status" value="2"/>
</dbReference>
<dbReference type="InterPro" id="IPR003594">
    <property type="entry name" value="HATPase_dom"/>
</dbReference>
<dbReference type="Gene3D" id="3.30.565.10">
    <property type="entry name" value="Histidine kinase-like ATPase, C-terminal domain"/>
    <property type="match status" value="1"/>
</dbReference>
<dbReference type="InterPro" id="IPR013757">
    <property type="entry name" value="Topo_IIA_A_a_sf"/>
</dbReference>
<evidence type="ECO:0000313" key="17">
    <source>
        <dbReference type="EMBL" id="CBK24295.2"/>
    </source>
</evidence>
<evidence type="ECO:0000256" key="13">
    <source>
        <dbReference type="RuleBase" id="RU362094"/>
    </source>
</evidence>
<feature type="active site" description="O-(5'-phospho-DNA)-tyrosine intermediate" evidence="12">
    <location>
        <position position="798"/>
    </location>
</feature>
<dbReference type="Gene3D" id="3.30.230.10">
    <property type="match status" value="1"/>
</dbReference>
<evidence type="ECO:0000256" key="9">
    <source>
        <dbReference type="ARBA" id="ARBA00023029"/>
    </source>
</evidence>
<dbReference type="InterPro" id="IPR013759">
    <property type="entry name" value="Topo_IIA_B_C"/>
</dbReference>
<dbReference type="PANTHER" id="PTHR10169">
    <property type="entry name" value="DNA TOPOISOMERASE/GYRASE"/>
    <property type="match status" value="1"/>
</dbReference>
<evidence type="ECO:0000256" key="3">
    <source>
        <dbReference type="ARBA" id="ARBA00001946"/>
    </source>
</evidence>
<dbReference type="Gene3D" id="3.30.1360.40">
    <property type="match status" value="1"/>
</dbReference>
<evidence type="ECO:0000259" key="15">
    <source>
        <dbReference type="PROSITE" id="PS50880"/>
    </source>
</evidence>
<keyword evidence="8" id="KW-0460">Magnesium</keyword>
<dbReference type="PROSITE" id="PS00177">
    <property type="entry name" value="TOPOISOMERASE_II"/>
    <property type="match status" value="1"/>
</dbReference>
<dbReference type="GO" id="GO:0003918">
    <property type="term" value="F:DNA topoisomerase type II (double strand cut, ATP-hydrolyzing) activity"/>
    <property type="evidence" value="ECO:0007669"/>
    <property type="project" value="UniProtKB-UniRule"/>
</dbReference>
<dbReference type="InterPro" id="IPR006171">
    <property type="entry name" value="TOPRIM_dom"/>
</dbReference>
<dbReference type="PROSITE" id="PS50880">
    <property type="entry name" value="TOPRIM"/>
    <property type="match status" value="1"/>
</dbReference>
<dbReference type="PROSITE" id="PS52040">
    <property type="entry name" value="TOPO_IIA"/>
    <property type="match status" value="1"/>
</dbReference>
<dbReference type="SUPFAM" id="SSF56719">
    <property type="entry name" value="Type II DNA topoisomerase"/>
    <property type="match status" value="1"/>
</dbReference>
<comment type="catalytic activity">
    <reaction evidence="1 12 13">
        <text>ATP-dependent breakage, passage and rejoining of double-stranded DNA.</text>
        <dbReference type="EC" id="5.6.2.2"/>
    </reaction>
</comment>
<dbReference type="GO" id="GO:0005634">
    <property type="term" value="C:nucleus"/>
    <property type="evidence" value="ECO:0007669"/>
    <property type="project" value="TreeGrafter"/>
</dbReference>
<dbReference type="CDD" id="cd03365">
    <property type="entry name" value="TOPRIM_TopoIIA"/>
    <property type="match status" value="1"/>
</dbReference>
<dbReference type="GO" id="GO:0046872">
    <property type="term" value="F:metal ion binding"/>
    <property type="evidence" value="ECO:0007669"/>
    <property type="project" value="UniProtKB-KW"/>
</dbReference>
<comment type="cofactor">
    <cofactor evidence="3">
        <name>Mg(2+)</name>
        <dbReference type="ChEBI" id="CHEBI:18420"/>
    </cofactor>
</comment>
<comment type="subunit">
    <text evidence="13">Homodimer.</text>
</comment>
<dbReference type="PRINTS" id="PR00418">
    <property type="entry name" value="TPI2FAMILY"/>
</dbReference>
<dbReference type="AlphaFoldDB" id="D8M8A6"/>
<evidence type="ECO:0000256" key="12">
    <source>
        <dbReference type="PROSITE-ProRule" id="PRU01384"/>
    </source>
</evidence>
<dbReference type="InParanoid" id="D8M8A6"/>
<dbReference type="GO" id="GO:0003677">
    <property type="term" value="F:DNA binding"/>
    <property type="evidence" value="ECO:0007669"/>
    <property type="project" value="UniProtKB-UniRule"/>
</dbReference>
<dbReference type="GO" id="GO:0006265">
    <property type="term" value="P:DNA topological change"/>
    <property type="evidence" value="ECO:0007669"/>
    <property type="project" value="UniProtKB-UniRule"/>
</dbReference>
<keyword evidence="9 12" id="KW-0799">Topoisomerase</keyword>
<dbReference type="RefSeq" id="XP_012898343.1">
    <property type="nucleotide sequence ID" value="XM_013042889.1"/>
</dbReference>
<proteinExistence type="inferred from homology"/>
<dbReference type="SUPFAM" id="SSF54211">
    <property type="entry name" value="Ribosomal protein S5 domain 2-like"/>
    <property type="match status" value="1"/>
</dbReference>
<accession>D8M8A6</accession>
<dbReference type="Proteomes" id="UP000008312">
    <property type="component" value="Unassembled WGS sequence"/>
</dbReference>
<reference evidence="17" key="1">
    <citation type="submission" date="2010-02" db="EMBL/GenBank/DDBJ databases">
        <title>Sequencing and annotation of the Blastocystis hominis genome.</title>
        <authorList>
            <person name="Wincker P."/>
        </authorList>
    </citation>
    <scope>NUCLEOTIDE SEQUENCE</scope>
    <source>
        <strain evidence="17">Singapore isolate B</strain>
    </source>
</reference>
<evidence type="ECO:0000256" key="11">
    <source>
        <dbReference type="ARBA" id="ARBA00023235"/>
    </source>
</evidence>
<dbReference type="Gene3D" id="3.90.199.10">
    <property type="entry name" value="Topoisomerase II, domain 5"/>
    <property type="match status" value="1"/>
</dbReference>
<dbReference type="SUPFAM" id="SSF55874">
    <property type="entry name" value="ATPase domain of HSP90 chaperone/DNA topoisomerase II/histidine kinase"/>
    <property type="match status" value="1"/>
</dbReference>
<dbReference type="FunFam" id="3.30.565.10:FF:000004">
    <property type="entry name" value="DNA topoisomerase 2"/>
    <property type="match status" value="1"/>
</dbReference>
<dbReference type="Gene3D" id="3.40.50.670">
    <property type="match status" value="1"/>
</dbReference>
<dbReference type="PRINTS" id="PR01158">
    <property type="entry name" value="TOPISMRASEII"/>
</dbReference>
<keyword evidence="11 12" id="KW-0413">Isomerase</keyword>
<dbReference type="InterPro" id="IPR013760">
    <property type="entry name" value="Topo_IIA-like_dom_sf"/>
</dbReference>
<evidence type="ECO:0000256" key="5">
    <source>
        <dbReference type="ARBA" id="ARBA00022723"/>
    </source>
</evidence>
<dbReference type="InterPro" id="IPR002205">
    <property type="entry name" value="Topo_IIA_dom_A"/>
</dbReference>
<keyword evidence="10 12" id="KW-0238">DNA-binding</keyword>
<dbReference type="InterPro" id="IPR034157">
    <property type="entry name" value="TOPRIM_TopoII"/>
</dbReference>
<dbReference type="GO" id="GO:0005524">
    <property type="term" value="F:ATP binding"/>
    <property type="evidence" value="ECO:0007669"/>
    <property type="project" value="UniProtKB-UniRule"/>
</dbReference>
<evidence type="ECO:0000256" key="4">
    <source>
        <dbReference type="ARBA" id="ARBA00011080"/>
    </source>
</evidence>
<feature type="domain" description="Toprim" evidence="15">
    <location>
        <begin position="463"/>
        <end position="580"/>
    </location>
</feature>
<dbReference type="GO" id="GO:0000712">
    <property type="term" value="P:resolution of meiotic recombination intermediates"/>
    <property type="evidence" value="ECO:0007669"/>
    <property type="project" value="TreeGrafter"/>
</dbReference>
<dbReference type="InterPro" id="IPR001241">
    <property type="entry name" value="Topo_IIA"/>
</dbReference>
<evidence type="ECO:0000256" key="10">
    <source>
        <dbReference type="ARBA" id="ARBA00023125"/>
    </source>
</evidence>
<dbReference type="Pfam" id="PF00204">
    <property type="entry name" value="DNA_gyraseB"/>
    <property type="match status" value="1"/>
</dbReference>
<comment type="function">
    <text evidence="13">Control of topological states of DNA by transient breakage and subsequent rejoining of DNA strands. Topoisomerase II makes double-strand breaks.</text>
</comment>
<feature type="coiled-coil region" evidence="14">
    <location>
        <begin position="1093"/>
        <end position="1120"/>
    </location>
</feature>
<name>D8M8A6_BLAHO</name>
<dbReference type="GO" id="GO:0000819">
    <property type="term" value="P:sister chromatid segregation"/>
    <property type="evidence" value="ECO:0007669"/>
    <property type="project" value="TreeGrafter"/>
</dbReference>
<evidence type="ECO:0000259" key="16">
    <source>
        <dbReference type="PROSITE" id="PS52040"/>
    </source>
</evidence>
<dbReference type="InterPro" id="IPR001154">
    <property type="entry name" value="TopoII_euk"/>
</dbReference>
<dbReference type="Pfam" id="PF01751">
    <property type="entry name" value="Toprim"/>
    <property type="match status" value="1"/>
</dbReference>
<organism evidence="17">
    <name type="scientific">Blastocystis hominis</name>
    <dbReference type="NCBI Taxonomy" id="12968"/>
    <lineage>
        <taxon>Eukaryota</taxon>
        <taxon>Sar</taxon>
        <taxon>Stramenopiles</taxon>
        <taxon>Bigyra</taxon>
        <taxon>Opalozoa</taxon>
        <taxon>Opalinata</taxon>
        <taxon>Blastocystidae</taxon>
        <taxon>Blastocystis</taxon>
    </lineage>
</organism>
<dbReference type="InterPro" id="IPR036890">
    <property type="entry name" value="HATPase_C_sf"/>
</dbReference>
<evidence type="ECO:0000256" key="1">
    <source>
        <dbReference type="ARBA" id="ARBA00000185"/>
    </source>
</evidence>
<dbReference type="FunFam" id="3.90.199.10:FF:000002">
    <property type="entry name" value="DNA topoisomerase 2"/>
    <property type="match status" value="1"/>
</dbReference>
<dbReference type="InterPro" id="IPR050634">
    <property type="entry name" value="DNA_Topoisomerase_II"/>
</dbReference>
<comment type="cofactor">
    <cofactor evidence="2">
        <name>Ca(2+)</name>
        <dbReference type="ChEBI" id="CHEBI:29108"/>
    </cofactor>
</comment>
<dbReference type="SMART" id="SM00433">
    <property type="entry name" value="TOP2c"/>
    <property type="match status" value="1"/>
</dbReference>
<dbReference type="InterPro" id="IPR031660">
    <property type="entry name" value="TOPRIM_C"/>
</dbReference>
<evidence type="ECO:0000256" key="6">
    <source>
        <dbReference type="ARBA" id="ARBA00022741"/>
    </source>
</evidence>
<dbReference type="PANTHER" id="PTHR10169:SF38">
    <property type="entry name" value="DNA TOPOISOMERASE 2"/>
    <property type="match status" value="1"/>
</dbReference>
<evidence type="ECO:0000256" key="14">
    <source>
        <dbReference type="SAM" id="Coils"/>
    </source>
</evidence>
<dbReference type="Gene3D" id="3.30.1490.30">
    <property type="match status" value="1"/>
</dbReference>
<dbReference type="GeneID" id="24921097"/>
<protein>
    <recommendedName>
        <fullName evidence="13">DNA topoisomerase 2</fullName>
        <ecNumber evidence="13">5.6.2.2</ecNumber>
    </recommendedName>
</protein>
<dbReference type="Pfam" id="PF00521">
    <property type="entry name" value="DNA_topoisoIV"/>
    <property type="match status" value="1"/>
</dbReference>
<dbReference type="Pfam" id="PF02518">
    <property type="entry name" value="HATPase_c"/>
    <property type="match status" value="1"/>
</dbReference>
<evidence type="ECO:0000256" key="8">
    <source>
        <dbReference type="ARBA" id="ARBA00022842"/>
    </source>
</evidence>
<keyword evidence="18" id="KW-1185">Reference proteome</keyword>
<dbReference type="InterPro" id="IPR020568">
    <property type="entry name" value="Ribosomal_Su5_D2-typ_SF"/>
</dbReference>
<dbReference type="Pfam" id="PF16898">
    <property type="entry name" value="TOPRIM_C"/>
    <property type="match status" value="1"/>
</dbReference>
<dbReference type="SMART" id="SM00434">
    <property type="entry name" value="TOP4c"/>
    <property type="match status" value="1"/>
</dbReference>
<evidence type="ECO:0000256" key="2">
    <source>
        <dbReference type="ARBA" id="ARBA00001913"/>
    </source>
</evidence>
<evidence type="ECO:0000313" key="18">
    <source>
        <dbReference type="Proteomes" id="UP000008312"/>
    </source>
</evidence>
<keyword evidence="14" id="KW-0175">Coiled coil</keyword>
<evidence type="ECO:0000256" key="7">
    <source>
        <dbReference type="ARBA" id="ARBA00022840"/>
    </source>
</evidence>
<dbReference type="EC" id="5.6.2.2" evidence="13"/>
<dbReference type="InterPro" id="IPR018522">
    <property type="entry name" value="TopoIIA_CS"/>
</dbReference>
<feature type="domain" description="Topo IIA-type catalytic" evidence="16">
    <location>
        <begin position="708"/>
        <end position="1130"/>
    </location>
</feature>
<sequence>MDFSTGKTPITEESEKIGDVYQKLSQRDHILKRPDTYIGSVQNITQKMWLFDETSKSMQYRSVNYNPGLIKIFDEILVNAVDNKQRCPEMTTIKVSVDKKTNTISIYNDGDGIPVAIHPEYNVYIPSMIFGQLLSGTNFDDNSKKVTGGRNGFGAKLTNIYSTEFRVETVSNEKRFIQVFRNNMTEEEKPKVTKATRSKQYTEIVFKPDLARFGMKELDDDTIAIMKRRVYDVAGVTDDSVKVYWNGEKLNVRSFNDYVKLFERTLQNTDFVEQNNDALQHIDIQMAYGASPRWQFAVIPTPITGITPFSVGSYFFSLNGKMSFVNGVFTNRGGKHLTYLTDHIVAQLQPAIERRLKRSVKPSLIRQHLCVFCNCLIENPTFDSQTKECLTTNSKDFGSLPELSPSFLSKIERSGIVDLVSTSMHLKDIQTLKKSSGTKVNRLLNIPKLDDANNAGTKKSGQATLIITEGDSAKALAVGGLGVVGRDNYGVFPLKGKVMNVRDATEKQCSENEEIQNLVRILGLKYGKEYKDTSSLRYGHLLIMTDQDYDGSHIKGLVLNLFETFWPSLLKLDFVSQFITPIVKVTRKKEEHTFFTVKEFQDWSNKEKDLKSWKIKYYKGLGTSTAKEGKEYFSNLDRHVLPFAPLTSSESNLIDMCFKRSRCEERKEWIDGFDPESYIDYEKSPVSIYDFINKELIQFSRQDCIRSIPSMIDGLKPSQRKVLHGCIQRNLTKEIKVVQLSGYISESVLYHHGEQSLNQTIISMAQDFVGSNNMNFLVPNGQFGTRLMGGKDSASPRYIYTYLHPITKHVFREEDSALLPSQEEEGVHIEPSYYLPILPTVLVNGAVGIGTGWSTNVCNHNPIEVADALIAQLRGTRSNRPLYPWYRGFVGQILKKENGYQVCGNVSWIDENTLAITELPVGRWTQDYKQFLCDLVEQGDVVTGFRENHTDTEVMFTVTVKKEKAAELKENREKLMKDLRLIGSLTTSNFILFNSKGHIHHYKDANEIMEEFIEFRLPFYQQRRENLMKQLDKKCKLLENKSNFIQHVVDGSLVLHDRPIKKVISDMEALGLMKIGSDGETSTYDYLLNLPLNGLTEEKRKQLDTEMKETKEKKEVLNSKESKDLWIEDLEEFKSNFIQMEAKRLSELVQGKRNQAYEVFTIDHYKRSQVKET</sequence>
<dbReference type="Gene3D" id="1.10.268.10">
    <property type="entry name" value="Topoisomerase, domain 3"/>
    <property type="match status" value="1"/>
</dbReference>
<dbReference type="FunFam" id="3.30.1490.30:FF:000001">
    <property type="entry name" value="DNA topoisomerase 2"/>
    <property type="match status" value="1"/>
</dbReference>
<dbReference type="SMART" id="SM00387">
    <property type="entry name" value="HATPase_c"/>
    <property type="match status" value="1"/>
</dbReference>
<dbReference type="FunCoup" id="D8M8A6">
    <property type="interactions" value="360"/>
</dbReference>